<evidence type="ECO:0000256" key="2">
    <source>
        <dbReference type="ARBA" id="ARBA00023136"/>
    </source>
</evidence>
<dbReference type="Gene3D" id="2.40.170.20">
    <property type="entry name" value="TonB-dependent receptor, beta-barrel domain"/>
    <property type="match status" value="1"/>
</dbReference>
<dbReference type="PANTHER" id="PTHR40980">
    <property type="entry name" value="PLUG DOMAIN-CONTAINING PROTEIN"/>
    <property type="match status" value="1"/>
</dbReference>
<evidence type="ECO:0000313" key="8">
    <source>
        <dbReference type="EMBL" id="MFH6983234.1"/>
    </source>
</evidence>
<comment type="similarity">
    <text evidence="4">Belongs to the TonB-dependent receptor family.</text>
</comment>
<sequence length="948" mass="106462">MKYFILTALLFGLFFGQAQAQKGFLRGTVFDGETGEPLIGAVVFRQGTTDGTVTDFNGNYSLPLQAGTHTIVYQFVSFRTTTVENLEIVAEKVNTLDVTLQSDVEELAEVVVTAQVIKNSESALLSVQKKSANVLDGISAQTFRKIGDSNLSGAMKRVTGVSVQGGKYVYVRGLGDRYTRTTLNGMSIPGLDPERNDVQIDLFPTNVLENVMVYKTFSPELAGDFAGGTVNVETKSFPEEKTTRLAIGLGYNPKMNLINNFTSYEGSNTDFLGYDDGARKIPLDPQTEIPRPTSPEPANAGELLESYTRSFNPTMAAKNQSNFLNSSLSFNHGNQLDLPGVKFGYGVVLNYQNQYDYYGNTVVSSYFKDNNKDVNALDAQFVKNGELGRQNVLWSGLITSAVKFNKHELGLTFLKTQNGIKTATNRVSQDFEETSQTAYENILTYTQRSLTSPTIYGKHNLNKWTLQWSNSVTLARVYDPDFRQVLIAEVPQYQGGEQVGVQYFISGGQGGSAGRFWRDLNETNENFRLDATYALNEKVKLKVGGAGLYKWRTFDTFAYNFSTNQPVENDADWILRPENIWTPDSRQGIYVSGNYEAANNYEARSSVNAAYVMSDAFITPKLRAIFGVRAEQAQMYYTGQDNLGSTVYDDEQTLDQLNLLPSLNMVYSLKENVNLRGSYGRTLARPSFREKSIAQILDPVSGVTFSGNIDLEQTNIDNFDLRWENFFGREEMVSVSAFYKKFNGHIEQTRFELEPREVTWQNIGGSYVYGLELEFRKKLPVEGLMLGSNLSWAQSHVDMTQIIVSRDEINNTMTTEYESRKQQARTDETIDKDRVMAGQAPYLINAFLNYSDFNGINSLSLSYNVQGESLSVVGVGQVPDVYVKPFHSFNLNVTREIGERKNGQIRFTIDNILGDSKEQVWKNHESGDELFSRFDEGRTFTLRYQYSF</sequence>
<dbReference type="Gene3D" id="2.170.130.10">
    <property type="entry name" value="TonB-dependent receptor, plug domain"/>
    <property type="match status" value="1"/>
</dbReference>
<feature type="chain" id="PRO_5047345827" evidence="5">
    <location>
        <begin position="21"/>
        <end position="948"/>
    </location>
</feature>
<proteinExistence type="inferred from homology"/>
<dbReference type="InterPro" id="IPR012910">
    <property type="entry name" value="Plug_dom"/>
</dbReference>
<evidence type="ECO:0000259" key="6">
    <source>
        <dbReference type="Pfam" id="PF00593"/>
    </source>
</evidence>
<dbReference type="Pfam" id="PF07715">
    <property type="entry name" value="Plug"/>
    <property type="match status" value="1"/>
</dbReference>
<evidence type="ECO:0000259" key="7">
    <source>
        <dbReference type="Pfam" id="PF07715"/>
    </source>
</evidence>
<evidence type="ECO:0000256" key="5">
    <source>
        <dbReference type="SAM" id="SignalP"/>
    </source>
</evidence>
<evidence type="ECO:0000256" key="4">
    <source>
        <dbReference type="RuleBase" id="RU003357"/>
    </source>
</evidence>
<accession>A0ABW7N6Y1</accession>
<keyword evidence="3" id="KW-0998">Cell outer membrane</keyword>
<keyword evidence="5" id="KW-0732">Signal</keyword>
<evidence type="ECO:0000256" key="3">
    <source>
        <dbReference type="ARBA" id="ARBA00023237"/>
    </source>
</evidence>
<organism evidence="8 9">
    <name type="scientific">Marinoscillum luteum</name>
    <dbReference type="NCBI Taxonomy" id="861051"/>
    <lineage>
        <taxon>Bacteria</taxon>
        <taxon>Pseudomonadati</taxon>
        <taxon>Bacteroidota</taxon>
        <taxon>Cytophagia</taxon>
        <taxon>Cytophagales</taxon>
        <taxon>Reichenbachiellaceae</taxon>
        <taxon>Marinoscillum</taxon>
    </lineage>
</organism>
<reference evidence="8 9" key="1">
    <citation type="journal article" date="2013" name="Int. J. Syst. Evol. Microbiol.">
        <title>Marinoscillum luteum sp. nov., isolated from marine sediment.</title>
        <authorList>
            <person name="Cha I.T."/>
            <person name="Park S.J."/>
            <person name="Kim S.J."/>
            <person name="Kim J.G."/>
            <person name="Jung M.Y."/>
            <person name="Shin K.S."/>
            <person name="Kwon K.K."/>
            <person name="Yang S.H."/>
            <person name="Seo Y.S."/>
            <person name="Rhee S.K."/>
        </authorList>
    </citation>
    <scope>NUCLEOTIDE SEQUENCE [LARGE SCALE GENOMIC DNA]</scope>
    <source>
        <strain evidence="8 9">KCTC 23939</strain>
    </source>
</reference>
<keyword evidence="4" id="KW-0798">TonB box</keyword>
<keyword evidence="2 4" id="KW-0472">Membrane</keyword>
<dbReference type="Pfam" id="PF13715">
    <property type="entry name" value="CarbopepD_reg_2"/>
    <property type="match status" value="1"/>
</dbReference>
<feature type="signal peptide" evidence="5">
    <location>
        <begin position="1"/>
        <end position="20"/>
    </location>
</feature>
<gene>
    <name evidence="8" type="ORF">ACHKAR_07280</name>
</gene>
<dbReference type="Pfam" id="PF00593">
    <property type="entry name" value="TonB_dep_Rec_b-barrel"/>
    <property type="match status" value="1"/>
</dbReference>
<dbReference type="InterPro" id="IPR037066">
    <property type="entry name" value="Plug_dom_sf"/>
</dbReference>
<dbReference type="InterPro" id="IPR000531">
    <property type="entry name" value="Beta-barrel_TonB"/>
</dbReference>
<comment type="caution">
    <text evidence="8">The sequence shown here is derived from an EMBL/GenBank/DDBJ whole genome shotgun (WGS) entry which is preliminary data.</text>
</comment>
<name>A0ABW7N6Y1_9BACT</name>
<keyword evidence="9" id="KW-1185">Reference proteome</keyword>
<dbReference type="Gene3D" id="2.60.40.1120">
    <property type="entry name" value="Carboxypeptidase-like, regulatory domain"/>
    <property type="match status" value="1"/>
</dbReference>
<dbReference type="InterPro" id="IPR036942">
    <property type="entry name" value="Beta-barrel_TonB_sf"/>
</dbReference>
<dbReference type="RefSeq" id="WP_395416789.1">
    <property type="nucleotide sequence ID" value="NZ_JBIPKE010000014.1"/>
</dbReference>
<evidence type="ECO:0000256" key="1">
    <source>
        <dbReference type="ARBA" id="ARBA00004442"/>
    </source>
</evidence>
<dbReference type="Proteomes" id="UP001610063">
    <property type="component" value="Unassembled WGS sequence"/>
</dbReference>
<dbReference type="InterPro" id="IPR008969">
    <property type="entry name" value="CarboxyPept-like_regulatory"/>
</dbReference>
<dbReference type="SUPFAM" id="SSF49464">
    <property type="entry name" value="Carboxypeptidase regulatory domain-like"/>
    <property type="match status" value="1"/>
</dbReference>
<feature type="domain" description="TonB-dependent receptor plug" evidence="7">
    <location>
        <begin position="131"/>
        <end position="228"/>
    </location>
</feature>
<dbReference type="SUPFAM" id="SSF56935">
    <property type="entry name" value="Porins"/>
    <property type="match status" value="1"/>
</dbReference>
<evidence type="ECO:0000313" key="9">
    <source>
        <dbReference type="Proteomes" id="UP001610063"/>
    </source>
</evidence>
<dbReference type="EMBL" id="JBIPKE010000014">
    <property type="protein sequence ID" value="MFH6983234.1"/>
    <property type="molecule type" value="Genomic_DNA"/>
</dbReference>
<protein>
    <submittedName>
        <fullName evidence="8">TonB-dependent receptor domain-containing protein</fullName>
    </submittedName>
</protein>
<comment type="subcellular location">
    <subcellularLocation>
        <location evidence="1 4">Cell outer membrane</location>
    </subcellularLocation>
</comment>
<feature type="domain" description="TonB-dependent receptor-like beta-barrel" evidence="6">
    <location>
        <begin position="473"/>
        <end position="912"/>
    </location>
</feature>
<dbReference type="PANTHER" id="PTHR40980:SF4">
    <property type="entry name" value="TONB-DEPENDENT RECEPTOR-LIKE BETA-BARREL DOMAIN-CONTAINING PROTEIN"/>
    <property type="match status" value="1"/>
</dbReference>
<keyword evidence="8" id="KW-0675">Receptor</keyword>